<gene>
    <name evidence="2" type="ordered locus">COCOR_04574</name>
</gene>
<evidence type="ECO:0000313" key="2">
    <source>
        <dbReference type="EMBL" id="AFE05901.1"/>
    </source>
</evidence>
<reference evidence="2 3" key="1">
    <citation type="journal article" date="2012" name="J. Bacteriol.">
        <title>Complete Genome Sequence of the Fruiting Myxobacterium Corallococcus coralloides DSM 2259.</title>
        <authorList>
            <person name="Huntley S."/>
            <person name="Zhang Y."/>
            <person name="Treuner-Lange A."/>
            <person name="Kneip S."/>
            <person name="Sensen C.W."/>
            <person name="Sogaard-Andersen L."/>
        </authorList>
    </citation>
    <scope>NUCLEOTIDE SEQUENCE [LARGE SCALE GENOMIC DNA]</scope>
    <source>
        <strain evidence="3">ATCC 25202 / DSM 2259 / NBRC 100086 / M2</strain>
    </source>
</reference>
<organism evidence="2 3">
    <name type="scientific">Corallococcus coralloides (strain ATCC 25202 / DSM 2259 / NBRC 100086 / M2)</name>
    <name type="common">Myxococcus coralloides</name>
    <dbReference type="NCBI Taxonomy" id="1144275"/>
    <lineage>
        <taxon>Bacteria</taxon>
        <taxon>Pseudomonadati</taxon>
        <taxon>Myxococcota</taxon>
        <taxon>Myxococcia</taxon>
        <taxon>Myxococcales</taxon>
        <taxon>Cystobacterineae</taxon>
        <taxon>Myxococcaceae</taxon>
        <taxon>Corallococcus</taxon>
    </lineage>
</organism>
<keyword evidence="1" id="KW-0472">Membrane</keyword>
<accession>H8MHZ3</accession>
<dbReference type="RefSeq" id="WP_014397379.1">
    <property type="nucleotide sequence ID" value="NC_017030.1"/>
</dbReference>
<dbReference type="InParanoid" id="H8MHZ3"/>
<dbReference type="EMBL" id="CP003389">
    <property type="protein sequence ID" value="AFE05901.1"/>
    <property type="molecule type" value="Genomic_DNA"/>
</dbReference>
<protein>
    <submittedName>
        <fullName evidence="2">Uncharacterized protein</fullName>
    </submittedName>
</protein>
<dbReference type="AlphaFoldDB" id="H8MHZ3"/>
<dbReference type="eggNOG" id="ENOG5031D2N">
    <property type="taxonomic scope" value="Bacteria"/>
</dbReference>
<name>H8MHZ3_CORCM</name>
<proteinExistence type="predicted"/>
<evidence type="ECO:0000313" key="3">
    <source>
        <dbReference type="Proteomes" id="UP000007587"/>
    </source>
</evidence>
<feature type="transmembrane region" description="Helical" evidence="1">
    <location>
        <begin position="37"/>
        <end position="57"/>
    </location>
</feature>
<keyword evidence="3" id="KW-1185">Reference proteome</keyword>
<dbReference type="STRING" id="1144275.COCOR_04574"/>
<sequence>MLPRALAPILFGASVLWPLHALACINSMDYAPKDFSQSYWADLFFWSVGAVFMNRVILRNIWGPAVKGQPVPPQARRAFFVVVGVALLLLLEAVSVGGPLLNFSATDFSECRMSITNLVMLVASPLVLFLLQAAFFHGPGKRRFGDTGKRPIVALVVTSVVLVLGLGMVREYIILPYLCDNTSLGFADIHGYY</sequence>
<feature type="transmembrane region" description="Helical" evidence="1">
    <location>
        <begin position="152"/>
        <end position="175"/>
    </location>
</feature>
<keyword evidence="1" id="KW-1133">Transmembrane helix</keyword>
<reference evidence="3" key="2">
    <citation type="submission" date="2012-03" db="EMBL/GenBank/DDBJ databases">
        <title>Genome sequence of the fruiting myxobacterium Corallococcus coralloides DSM 2259.</title>
        <authorList>
            <person name="Huntley S."/>
            <person name="Zhang Y."/>
            <person name="Treuner-Lange A."/>
            <person name="Sensen C.W."/>
            <person name="Sogaard-Andersen L."/>
        </authorList>
    </citation>
    <scope>NUCLEOTIDE SEQUENCE [LARGE SCALE GENOMIC DNA]</scope>
    <source>
        <strain evidence="3">ATCC 25202 / DSM 2259 / NBRC 100086 / M2</strain>
    </source>
</reference>
<feature type="transmembrane region" description="Helical" evidence="1">
    <location>
        <begin position="113"/>
        <end position="131"/>
    </location>
</feature>
<dbReference type="Proteomes" id="UP000007587">
    <property type="component" value="Chromosome"/>
</dbReference>
<feature type="transmembrane region" description="Helical" evidence="1">
    <location>
        <begin position="78"/>
        <end position="101"/>
    </location>
</feature>
<dbReference type="OrthoDB" id="5522392at2"/>
<keyword evidence="1" id="KW-0812">Transmembrane</keyword>
<evidence type="ECO:0000256" key="1">
    <source>
        <dbReference type="SAM" id="Phobius"/>
    </source>
</evidence>
<dbReference type="KEGG" id="ccx:COCOR_04574"/>
<dbReference type="HOGENOM" id="CLU_1420112_0_0_7"/>